<sequence>MKTDPHKKDDLELETDRAGQPLASETQLSKAQKKGSKTVRRPRPKPKPSTPQISIAEWRGMREQDSEREKGMNGLSIFLYSFPRGIVPFSDLILFWACLTSVISPLLSFPARCHFAGKNNWMLSQHGFQGLFTIKRAPTLTAVTKTGDIEKREHKSSESSNKAYWKRLEDSFYSIVPSPFPSPPAGAQSSPVSRLSTRQDLSRGYELFPYSDRPQAGTACNGFNRSIPRGISRLAKHKELGEMQDFFLKELEQKLFTRIKEEDRLTILLNKMKGLRVDSFLQCIPPRRLGHLFCKRRSAQANFYQFRRKVRGSGTIRPSPRNQSDSLPYSNRKGNPGPPPVYSYAISITAKRYGDFSPFLPCLHSRLVLKKGLENGIKQKKRSVVVRSLALSQTQRRMEDGLLNELSRLTLSSDFFRCLCFQTFHRCRHFLHLSQLHLGRHIDLTFQFILEALPSLRARCLDLFRLPMKWNMGNSPSKWLIRRVNSQCDAAIRSTILLLMSPPPLPPSGISHSLSNSGRMDHERFFRNESTPLIAKSRDFLELGAGHLFLLDFIKRSLRSLSRSRWE</sequence>
<evidence type="ECO:0000313" key="2">
    <source>
        <dbReference type="EMBL" id="WVZ26845.1"/>
    </source>
</evidence>
<geneLocation type="mitochondrion" evidence="2"/>
<dbReference type="AlphaFoldDB" id="A0AAQ3PGY2"/>
<feature type="region of interest" description="Disordered" evidence="1">
    <location>
        <begin position="1"/>
        <end position="52"/>
    </location>
</feature>
<gene>
    <name evidence="2" type="ORF">V8G54_000135</name>
</gene>
<protein>
    <submittedName>
        <fullName evidence="2">Uncharacterized protein</fullName>
    </submittedName>
</protein>
<evidence type="ECO:0000256" key="1">
    <source>
        <dbReference type="SAM" id="MobiDB-lite"/>
    </source>
</evidence>
<feature type="region of interest" description="Disordered" evidence="1">
    <location>
        <begin position="313"/>
        <end position="338"/>
    </location>
</feature>
<proteinExistence type="predicted"/>
<keyword evidence="2" id="KW-0496">Mitochondrion</keyword>
<dbReference type="Proteomes" id="UP001374535">
    <property type="component" value="Mitochondrion MT"/>
</dbReference>
<evidence type="ECO:0000313" key="3">
    <source>
        <dbReference type="Proteomes" id="UP001374535"/>
    </source>
</evidence>
<organism evidence="2 3">
    <name type="scientific">Vigna mungo</name>
    <name type="common">Black gram</name>
    <name type="synonym">Phaseolus mungo</name>
    <dbReference type="NCBI Taxonomy" id="3915"/>
    <lineage>
        <taxon>Eukaryota</taxon>
        <taxon>Viridiplantae</taxon>
        <taxon>Streptophyta</taxon>
        <taxon>Embryophyta</taxon>
        <taxon>Tracheophyta</taxon>
        <taxon>Spermatophyta</taxon>
        <taxon>Magnoliopsida</taxon>
        <taxon>eudicotyledons</taxon>
        <taxon>Gunneridae</taxon>
        <taxon>Pentapetalae</taxon>
        <taxon>rosids</taxon>
        <taxon>fabids</taxon>
        <taxon>Fabales</taxon>
        <taxon>Fabaceae</taxon>
        <taxon>Papilionoideae</taxon>
        <taxon>50 kb inversion clade</taxon>
        <taxon>NPAAA clade</taxon>
        <taxon>indigoferoid/millettioid clade</taxon>
        <taxon>Phaseoleae</taxon>
        <taxon>Vigna</taxon>
    </lineage>
</organism>
<feature type="compositionally biased region" description="Basic residues" evidence="1">
    <location>
        <begin position="31"/>
        <end position="46"/>
    </location>
</feature>
<dbReference type="EMBL" id="CP144701">
    <property type="protein sequence ID" value="WVZ26845.1"/>
    <property type="molecule type" value="Genomic_DNA"/>
</dbReference>
<accession>A0AAQ3PGY2</accession>
<feature type="compositionally biased region" description="Polar residues" evidence="1">
    <location>
        <begin position="320"/>
        <end position="333"/>
    </location>
</feature>
<name>A0AAQ3PGY2_VIGMU</name>
<reference evidence="2 3" key="1">
    <citation type="journal article" date="2023" name="Life. Sci Alliance">
        <title>Evolutionary insights into 3D genome organization and epigenetic landscape of Vigna mungo.</title>
        <authorList>
            <person name="Junaid A."/>
            <person name="Singh B."/>
            <person name="Bhatia S."/>
        </authorList>
    </citation>
    <scope>NUCLEOTIDE SEQUENCE [LARGE SCALE GENOMIC DNA]</scope>
    <source>
        <strain evidence="2">Urdbean</strain>
    </source>
</reference>
<keyword evidence="3" id="KW-1185">Reference proteome</keyword>
<feature type="compositionally biased region" description="Basic and acidic residues" evidence="1">
    <location>
        <begin position="1"/>
        <end position="17"/>
    </location>
</feature>